<reference evidence="1" key="1">
    <citation type="submission" date="2021-01" db="EMBL/GenBank/DDBJ databases">
        <title>Whole genome shotgun sequence of Virgisporangium aliadipatigenens NBRC 105644.</title>
        <authorList>
            <person name="Komaki H."/>
            <person name="Tamura T."/>
        </authorList>
    </citation>
    <scope>NUCLEOTIDE SEQUENCE</scope>
    <source>
        <strain evidence="1">NBRC 105644</strain>
    </source>
</reference>
<evidence type="ECO:0000313" key="1">
    <source>
        <dbReference type="EMBL" id="GIJ45884.1"/>
    </source>
</evidence>
<dbReference type="Proteomes" id="UP000619260">
    <property type="component" value="Unassembled WGS sequence"/>
</dbReference>
<dbReference type="EMBL" id="BOPF01000008">
    <property type="protein sequence ID" value="GIJ45884.1"/>
    <property type="molecule type" value="Genomic_DNA"/>
</dbReference>
<dbReference type="PANTHER" id="PTHR30528">
    <property type="entry name" value="CYTOPLASMIC PROTEIN"/>
    <property type="match status" value="1"/>
</dbReference>
<proteinExistence type="predicted"/>
<name>A0A8J3YIE4_9ACTN</name>
<dbReference type="InterPro" id="IPR009351">
    <property type="entry name" value="AlkZ-like"/>
</dbReference>
<evidence type="ECO:0008006" key="3">
    <source>
        <dbReference type="Google" id="ProtNLM"/>
    </source>
</evidence>
<evidence type="ECO:0000313" key="2">
    <source>
        <dbReference type="Proteomes" id="UP000619260"/>
    </source>
</evidence>
<gene>
    <name evidence="1" type="ORF">Val02_27700</name>
</gene>
<organism evidence="1 2">
    <name type="scientific">Virgisporangium aliadipatigenens</name>
    <dbReference type="NCBI Taxonomy" id="741659"/>
    <lineage>
        <taxon>Bacteria</taxon>
        <taxon>Bacillati</taxon>
        <taxon>Actinomycetota</taxon>
        <taxon>Actinomycetes</taxon>
        <taxon>Micromonosporales</taxon>
        <taxon>Micromonosporaceae</taxon>
        <taxon>Virgisporangium</taxon>
    </lineage>
</organism>
<protein>
    <recommendedName>
        <fullName evidence="3">Cytoplasmic protein</fullName>
    </recommendedName>
</protein>
<sequence>MTEDLLSLAQARRIALAAQGFADPRPTGVPDVRHLRRVIRRVGLLQMDSVNVLMRAHYMPLYSRLGPYPTALLDRAAYRAPRELFEYWGHEASLLPVGLHPALRWRMARGHAWGAPGRIAQEQPELVKRVLAEVRERGPVTAGEIEDTGPRRRNWGWNWSEVKTALEALFWTGEVTAAGRNTAWARLYDVPERVLPAAVLAAPTPSVEEAHRDLVRVAAAGLGVAAEPELRGYFRLSLEGTRTAVAELVDAGELRPVRVEGWSAPAYLYEGARLPRRITGATLVSPFDPLMWERARVARLFGFDYRLEIFVPAPKRVHGYYVLPFLLGDRLVARVDLKADRKAGVLRVPAAWVEPPRTRRDPGPGEVAEALAAELYRLAGWLGLREVAAPESGDLATALTDALRPSVEVGAVTGLRVP</sequence>
<comment type="caution">
    <text evidence="1">The sequence shown here is derived from an EMBL/GenBank/DDBJ whole genome shotgun (WGS) entry which is preliminary data.</text>
</comment>
<dbReference type="PANTHER" id="PTHR30528:SF0">
    <property type="entry name" value="CYTOPLASMIC PROTEIN"/>
    <property type="match status" value="1"/>
</dbReference>
<dbReference type="Pfam" id="PF06224">
    <property type="entry name" value="AlkZ-like"/>
    <property type="match status" value="1"/>
</dbReference>
<keyword evidence="2" id="KW-1185">Reference proteome</keyword>
<dbReference type="RefSeq" id="WP_373317890.1">
    <property type="nucleotide sequence ID" value="NZ_BOPF01000008.1"/>
</dbReference>
<dbReference type="AlphaFoldDB" id="A0A8J3YIE4"/>
<accession>A0A8J3YIE4</accession>